<gene>
    <name evidence="1" type="ORF">METZ01_LOCUS504949</name>
</gene>
<sequence>MKKRFFDFTVPLILFFALLLQSCSEGKVEV</sequence>
<dbReference type="EMBL" id="UINC01223060">
    <property type="protein sequence ID" value="SVE52095.1"/>
    <property type="molecule type" value="Genomic_DNA"/>
</dbReference>
<proteinExistence type="predicted"/>
<feature type="non-terminal residue" evidence="1">
    <location>
        <position position="30"/>
    </location>
</feature>
<evidence type="ECO:0000313" key="1">
    <source>
        <dbReference type="EMBL" id="SVE52095.1"/>
    </source>
</evidence>
<organism evidence="1">
    <name type="scientific">marine metagenome</name>
    <dbReference type="NCBI Taxonomy" id="408172"/>
    <lineage>
        <taxon>unclassified sequences</taxon>
        <taxon>metagenomes</taxon>
        <taxon>ecological metagenomes</taxon>
    </lineage>
</organism>
<accession>A0A383E6S7</accession>
<reference evidence="1" key="1">
    <citation type="submission" date="2018-05" db="EMBL/GenBank/DDBJ databases">
        <authorList>
            <person name="Lanie J.A."/>
            <person name="Ng W.-L."/>
            <person name="Kazmierczak K.M."/>
            <person name="Andrzejewski T.M."/>
            <person name="Davidsen T.M."/>
            <person name="Wayne K.J."/>
            <person name="Tettelin H."/>
            <person name="Glass J.I."/>
            <person name="Rusch D."/>
            <person name="Podicherti R."/>
            <person name="Tsui H.-C.T."/>
            <person name="Winkler M.E."/>
        </authorList>
    </citation>
    <scope>NUCLEOTIDE SEQUENCE</scope>
</reference>
<dbReference type="AlphaFoldDB" id="A0A383E6S7"/>
<protein>
    <submittedName>
        <fullName evidence="1">Uncharacterized protein</fullName>
    </submittedName>
</protein>
<name>A0A383E6S7_9ZZZZ</name>
<dbReference type="PROSITE" id="PS51257">
    <property type="entry name" value="PROKAR_LIPOPROTEIN"/>
    <property type="match status" value="1"/>
</dbReference>